<dbReference type="InterPro" id="IPR036144">
    <property type="entry name" value="RibA-like_sf"/>
</dbReference>
<name>M4BYA6_HYAAE</name>
<dbReference type="Proteomes" id="UP000011713">
    <property type="component" value="Unassembled WGS sequence"/>
</dbReference>
<dbReference type="AlphaFoldDB" id="M4BYA6"/>
<evidence type="ECO:0000259" key="3">
    <source>
        <dbReference type="Pfam" id="PF00925"/>
    </source>
</evidence>
<dbReference type="eggNOG" id="KOG1284">
    <property type="taxonomic scope" value="Eukaryota"/>
</dbReference>
<dbReference type="Gene3D" id="3.40.50.10990">
    <property type="entry name" value="GTP cyclohydrolase II"/>
    <property type="match status" value="1"/>
</dbReference>
<sequence>MTQCQVSADVAPPTITSFKYRPAVDADAPGLTCLGDDVTTTFVAETALPTDSGTFRVRAYRSVGSLRASEPIAMISGDVRGKRNVLVRVHDQCFTSEVFGSLKSTGAWSFTCRKRDGALDSRIRSWLTPCKSGDLIQSTRTACSGLRMTTARTSQCRLF</sequence>
<dbReference type="STRING" id="559515.M4BYA6"/>
<dbReference type="PANTHER" id="PTHR21327:SF47">
    <property type="entry name" value="GTP CYCLOHYDROLASE II DOMAIN-CONTAINING PROTEIN"/>
    <property type="match status" value="1"/>
</dbReference>
<reference evidence="4" key="2">
    <citation type="submission" date="2015-06" db="UniProtKB">
        <authorList>
            <consortium name="EnsemblProtists"/>
        </authorList>
    </citation>
    <scope>IDENTIFICATION</scope>
    <source>
        <strain evidence="4">Emoy2</strain>
    </source>
</reference>
<organism evidence="4 5">
    <name type="scientific">Hyaloperonospora arabidopsidis (strain Emoy2)</name>
    <name type="common">Downy mildew agent</name>
    <name type="synonym">Peronospora arabidopsidis</name>
    <dbReference type="NCBI Taxonomy" id="559515"/>
    <lineage>
        <taxon>Eukaryota</taxon>
        <taxon>Sar</taxon>
        <taxon>Stramenopiles</taxon>
        <taxon>Oomycota</taxon>
        <taxon>Peronosporomycetes</taxon>
        <taxon>Peronosporales</taxon>
        <taxon>Peronosporaceae</taxon>
        <taxon>Hyaloperonospora</taxon>
    </lineage>
</organism>
<feature type="domain" description="GTP cyclohydrolase II" evidence="3">
    <location>
        <begin position="44"/>
        <end position="109"/>
    </location>
</feature>
<dbReference type="EMBL" id="JH598039">
    <property type="status" value="NOT_ANNOTATED_CDS"/>
    <property type="molecule type" value="Genomic_DNA"/>
</dbReference>
<protein>
    <recommendedName>
        <fullName evidence="3">GTP cyclohydrolase II domain-containing protein</fullName>
    </recommendedName>
</protein>
<dbReference type="PANTHER" id="PTHR21327">
    <property type="entry name" value="GTP CYCLOHYDROLASE II-RELATED"/>
    <property type="match status" value="1"/>
</dbReference>
<dbReference type="VEuPathDB" id="FungiDB:HpaG811538"/>
<dbReference type="InParanoid" id="M4BYA6"/>
<dbReference type="Pfam" id="PF00925">
    <property type="entry name" value="GTP_cyclohydro2"/>
    <property type="match status" value="1"/>
</dbReference>
<evidence type="ECO:0000313" key="5">
    <source>
        <dbReference type="Proteomes" id="UP000011713"/>
    </source>
</evidence>
<comment type="pathway">
    <text evidence="1">Cofactor biosynthesis; riboflavin biosynthesis.</text>
</comment>
<evidence type="ECO:0000313" key="4">
    <source>
        <dbReference type="EnsemblProtists" id="HpaP811538"/>
    </source>
</evidence>
<dbReference type="GO" id="GO:0005829">
    <property type="term" value="C:cytosol"/>
    <property type="evidence" value="ECO:0007669"/>
    <property type="project" value="TreeGrafter"/>
</dbReference>
<dbReference type="GO" id="GO:0008686">
    <property type="term" value="F:3,4-dihydroxy-2-butanone-4-phosphate synthase activity"/>
    <property type="evidence" value="ECO:0007669"/>
    <property type="project" value="TreeGrafter"/>
</dbReference>
<evidence type="ECO:0000256" key="1">
    <source>
        <dbReference type="ARBA" id="ARBA00005104"/>
    </source>
</evidence>
<dbReference type="GO" id="GO:0009231">
    <property type="term" value="P:riboflavin biosynthetic process"/>
    <property type="evidence" value="ECO:0007669"/>
    <property type="project" value="UniProtKB-KW"/>
</dbReference>
<dbReference type="EnsemblProtists" id="HpaT811538">
    <property type="protein sequence ID" value="HpaP811538"/>
    <property type="gene ID" value="HpaG811538"/>
</dbReference>
<evidence type="ECO:0000256" key="2">
    <source>
        <dbReference type="ARBA" id="ARBA00022619"/>
    </source>
</evidence>
<dbReference type="SUPFAM" id="SSF142695">
    <property type="entry name" value="RibA-like"/>
    <property type="match status" value="1"/>
</dbReference>
<dbReference type="InterPro" id="IPR032677">
    <property type="entry name" value="GTP_cyclohydro_II"/>
</dbReference>
<keyword evidence="2" id="KW-0686">Riboflavin biosynthesis</keyword>
<keyword evidence="5" id="KW-1185">Reference proteome</keyword>
<dbReference type="HOGENOM" id="CLU_1664056_0_0_1"/>
<proteinExistence type="predicted"/>
<reference evidence="5" key="1">
    <citation type="journal article" date="2010" name="Science">
        <title>Signatures of adaptation to obligate biotrophy in the Hyaloperonospora arabidopsidis genome.</title>
        <authorList>
            <person name="Baxter L."/>
            <person name="Tripathy S."/>
            <person name="Ishaque N."/>
            <person name="Boot N."/>
            <person name="Cabral A."/>
            <person name="Kemen E."/>
            <person name="Thines M."/>
            <person name="Ah-Fong A."/>
            <person name="Anderson R."/>
            <person name="Badejoko W."/>
            <person name="Bittner-Eddy P."/>
            <person name="Boore J.L."/>
            <person name="Chibucos M.C."/>
            <person name="Coates M."/>
            <person name="Dehal P."/>
            <person name="Delehaunty K."/>
            <person name="Dong S."/>
            <person name="Downton P."/>
            <person name="Dumas B."/>
            <person name="Fabro G."/>
            <person name="Fronick C."/>
            <person name="Fuerstenberg S.I."/>
            <person name="Fulton L."/>
            <person name="Gaulin E."/>
            <person name="Govers F."/>
            <person name="Hughes L."/>
            <person name="Humphray S."/>
            <person name="Jiang R.H."/>
            <person name="Judelson H."/>
            <person name="Kamoun S."/>
            <person name="Kyung K."/>
            <person name="Meijer H."/>
            <person name="Minx P."/>
            <person name="Morris P."/>
            <person name="Nelson J."/>
            <person name="Phuntumart V."/>
            <person name="Qutob D."/>
            <person name="Rehmany A."/>
            <person name="Rougon-Cardoso A."/>
            <person name="Ryden P."/>
            <person name="Torto-Alalibo T."/>
            <person name="Studholme D."/>
            <person name="Wang Y."/>
            <person name="Win J."/>
            <person name="Wood J."/>
            <person name="Clifton S.W."/>
            <person name="Rogers J."/>
            <person name="Van den Ackerveken G."/>
            <person name="Jones J.D."/>
            <person name="McDowell J.M."/>
            <person name="Beynon J."/>
            <person name="Tyler B.M."/>
        </authorList>
    </citation>
    <scope>NUCLEOTIDE SEQUENCE [LARGE SCALE GENOMIC DNA]</scope>
    <source>
        <strain evidence="5">Emoy2</strain>
    </source>
</reference>
<accession>M4BYA6</accession>